<comment type="similarity">
    <text evidence="2">Belongs to the EccE family.</text>
</comment>
<evidence type="ECO:0000256" key="8">
    <source>
        <dbReference type="SAM" id="Phobius"/>
    </source>
</evidence>
<dbReference type="InterPro" id="IPR021368">
    <property type="entry name" value="T7SS_EccE"/>
</dbReference>
<feature type="region of interest" description="Disordered" evidence="7">
    <location>
        <begin position="243"/>
        <end position="306"/>
    </location>
</feature>
<proteinExistence type="inferred from homology"/>
<gene>
    <name evidence="10" type="ORF">JOF57_004572</name>
</gene>
<comment type="caution">
    <text evidence="10">The sequence shown here is derived from an EMBL/GenBank/DDBJ whole genome shotgun (WGS) entry which is preliminary data.</text>
</comment>
<comment type="subcellular location">
    <subcellularLocation>
        <location evidence="1">Cell membrane</location>
    </subcellularLocation>
</comment>
<evidence type="ECO:0000256" key="2">
    <source>
        <dbReference type="ARBA" id="ARBA00007759"/>
    </source>
</evidence>
<evidence type="ECO:0000256" key="6">
    <source>
        <dbReference type="ARBA" id="ARBA00023136"/>
    </source>
</evidence>
<keyword evidence="4 8" id="KW-0812">Transmembrane</keyword>
<name>A0ABS5A1C3_9MYCO</name>
<keyword evidence="11" id="KW-1185">Reference proteome</keyword>
<evidence type="ECO:0000256" key="7">
    <source>
        <dbReference type="SAM" id="MobiDB-lite"/>
    </source>
</evidence>
<evidence type="ECO:0000259" key="9">
    <source>
        <dbReference type="Pfam" id="PF11203"/>
    </source>
</evidence>
<evidence type="ECO:0000313" key="11">
    <source>
        <dbReference type="Proteomes" id="UP000694460"/>
    </source>
</evidence>
<keyword evidence="3" id="KW-1003">Cell membrane</keyword>
<evidence type="ECO:0000256" key="5">
    <source>
        <dbReference type="ARBA" id="ARBA00022989"/>
    </source>
</evidence>
<protein>
    <submittedName>
        <fullName evidence="10">Type VII secretion protein EccE</fullName>
    </submittedName>
</protein>
<sequence>MTARLALASLFIVAAVLARPWQTNTERWVLGVSVAAVVLLLAWWGGVFLTTRIARHLAMWRRNRAKNGPAERSESETVTLRVDPADPAQLPVVVSYLDRYGIRCDKVRITHRDAGGTRRSWISLTVAASDNLDALRARSSRIPLRDTTEIVGRRLADHLREQGWTITLVDGVDSPLPDPGKETWRGVTDDSGYVAAYRVNVSNELDAVLAGIGALPAQEIWTALEFTGSPTEPQLTVGAAIRTEDRPARKAPLPSLKPAGGRHRPALAALNPLSSDRLDGTPVEVPLALQQPSVEHEIPQEAGHPA</sequence>
<evidence type="ECO:0000256" key="1">
    <source>
        <dbReference type="ARBA" id="ARBA00004236"/>
    </source>
</evidence>
<organism evidence="10 11">
    <name type="scientific">Mycolicibacterium lutetiense</name>
    <dbReference type="NCBI Taxonomy" id="1641992"/>
    <lineage>
        <taxon>Bacteria</taxon>
        <taxon>Bacillati</taxon>
        <taxon>Actinomycetota</taxon>
        <taxon>Actinomycetes</taxon>
        <taxon>Mycobacteriales</taxon>
        <taxon>Mycobacteriaceae</taxon>
        <taxon>Mycolicibacterium</taxon>
    </lineage>
</organism>
<dbReference type="RefSeq" id="WP_209920234.1">
    <property type="nucleotide sequence ID" value="NZ_JAGIOP010000002.1"/>
</dbReference>
<evidence type="ECO:0000256" key="4">
    <source>
        <dbReference type="ARBA" id="ARBA00022692"/>
    </source>
</evidence>
<keyword evidence="6 8" id="KW-0472">Membrane</keyword>
<evidence type="ECO:0000256" key="3">
    <source>
        <dbReference type="ARBA" id="ARBA00022475"/>
    </source>
</evidence>
<dbReference type="Proteomes" id="UP000694460">
    <property type="component" value="Unassembled WGS sequence"/>
</dbReference>
<dbReference type="EMBL" id="JAGIOP010000002">
    <property type="protein sequence ID" value="MBP2454659.1"/>
    <property type="molecule type" value="Genomic_DNA"/>
</dbReference>
<keyword evidence="5 8" id="KW-1133">Transmembrane helix</keyword>
<evidence type="ECO:0000313" key="10">
    <source>
        <dbReference type="EMBL" id="MBP2454659.1"/>
    </source>
</evidence>
<dbReference type="Pfam" id="PF11203">
    <property type="entry name" value="EccE"/>
    <property type="match status" value="1"/>
</dbReference>
<feature type="domain" description="Type VII secretion system protein EccE" evidence="9">
    <location>
        <begin position="116"/>
        <end position="199"/>
    </location>
</feature>
<reference evidence="10 11" key="1">
    <citation type="submission" date="2021-03" db="EMBL/GenBank/DDBJ databases">
        <title>Sequencing the genomes of 1000 actinobacteria strains.</title>
        <authorList>
            <person name="Klenk H.-P."/>
        </authorList>
    </citation>
    <scope>NUCLEOTIDE SEQUENCE [LARGE SCALE GENOMIC DNA]</scope>
    <source>
        <strain evidence="10 11">DSM 46713</strain>
    </source>
</reference>
<feature type="transmembrane region" description="Helical" evidence="8">
    <location>
        <begin position="28"/>
        <end position="54"/>
    </location>
</feature>
<dbReference type="InterPro" id="IPR050051">
    <property type="entry name" value="EccE_dom"/>
</dbReference>
<accession>A0ABS5A1C3</accession>
<dbReference type="NCBIfam" id="TIGR03923">
    <property type="entry name" value="T7SS_EccE"/>
    <property type="match status" value="1"/>
</dbReference>